<feature type="domain" description="HNH nuclease" evidence="2">
    <location>
        <begin position="130"/>
        <end position="175"/>
    </location>
</feature>
<organism evidence="3 4">
    <name type="scientific">Sediminicurvatus halobius</name>
    <dbReference type="NCBI Taxonomy" id="2182432"/>
    <lineage>
        <taxon>Bacteria</taxon>
        <taxon>Pseudomonadati</taxon>
        <taxon>Pseudomonadota</taxon>
        <taxon>Gammaproteobacteria</taxon>
        <taxon>Chromatiales</taxon>
        <taxon>Ectothiorhodospiraceae</taxon>
        <taxon>Sediminicurvatus</taxon>
    </lineage>
</organism>
<gene>
    <name evidence="3" type="ORF">DEM34_14790</name>
</gene>
<dbReference type="InterPro" id="IPR044925">
    <property type="entry name" value="His-Me_finger_sf"/>
</dbReference>
<feature type="compositionally biased region" description="Polar residues" evidence="1">
    <location>
        <begin position="70"/>
        <end position="79"/>
    </location>
</feature>
<dbReference type="SUPFAM" id="SSF54060">
    <property type="entry name" value="His-Me finger endonucleases"/>
    <property type="match status" value="1"/>
</dbReference>
<feature type="region of interest" description="Disordered" evidence="1">
    <location>
        <begin position="65"/>
        <end position="104"/>
    </location>
</feature>
<dbReference type="AlphaFoldDB" id="A0A2U2MXM9"/>
<dbReference type="Gene3D" id="3.90.75.20">
    <property type="match status" value="1"/>
</dbReference>
<dbReference type="EMBL" id="QFFI01000027">
    <property type="protein sequence ID" value="PWG61731.1"/>
    <property type="molecule type" value="Genomic_DNA"/>
</dbReference>
<name>A0A2U2MXM9_9GAMM</name>
<keyword evidence="3" id="KW-0540">Nuclease</keyword>
<sequence>MAAHTGTAWTDIELSWLEALYADTPNRELGELLGRNPRAVGLKARQLGLRKSEAFMARPEHNGRFRRGQSAWNKGQQFDSGGRSRETRFQPGERPHTWVPVGTETTDADGYLKRKVRDDAPPGMSRRNWRYVHVMLWEEHYGPVPRSHAVIFRNGDRTDLRIENLECIPRSELGRRNSMWTRYPRPVAEAVHMRGVLKRRIREIQEKRHEEPHR</sequence>
<protein>
    <submittedName>
        <fullName evidence="3">HNH endonuclease</fullName>
    </submittedName>
</protein>
<dbReference type="GO" id="GO:0004519">
    <property type="term" value="F:endonuclease activity"/>
    <property type="evidence" value="ECO:0007669"/>
    <property type="project" value="UniProtKB-KW"/>
</dbReference>
<evidence type="ECO:0000313" key="4">
    <source>
        <dbReference type="Proteomes" id="UP000245474"/>
    </source>
</evidence>
<dbReference type="RefSeq" id="WP_109679603.1">
    <property type="nucleotide sequence ID" value="NZ_CP086615.1"/>
</dbReference>
<proteinExistence type="predicted"/>
<evidence type="ECO:0000259" key="2">
    <source>
        <dbReference type="Pfam" id="PF13392"/>
    </source>
</evidence>
<feature type="compositionally biased region" description="Basic and acidic residues" evidence="1">
    <location>
        <begin position="82"/>
        <end position="96"/>
    </location>
</feature>
<reference evidence="3 4" key="1">
    <citation type="submission" date="2018-05" db="EMBL/GenBank/DDBJ databases">
        <title>Spiribacter halobius sp. nov., a moderately halophilic bacterium isolated from marine solar saltern.</title>
        <authorList>
            <person name="Zheng W.-S."/>
            <person name="Lu D.-C."/>
            <person name="Du Z.-J."/>
        </authorList>
    </citation>
    <scope>NUCLEOTIDE SEQUENCE [LARGE SCALE GENOMIC DNA]</scope>
    <source>
        <strain evidence="3 4">E85</strain>
    </source>
</reference>
<evidence type="ECO:0000256" key="1">
    <source>
        <dbReference type="SAM" id="MobiDB-lite"/>
    </source>
</evidence>
<evidence type="ECO:0000313" key="3">
    <source>
        <dbReference type="EMBL" id="PWG61731.1"/>
    </source>
</evidence>
<dbReference type="OrthoDB" id="6638408at2"/>
<accession>A0A2U2MXM9</accession>
<dbReference type="InterPro" id="IPR003615">
    <property type="entry name" value="HNH_nuc"/>
</dbReference>
<keyword evidence="3" id="KW-0255">Endonuclease</keyword>
<comment type="caution">
    <text evidence="3">The sequence shown here is derived from an EMBL/GenBank/DDBJ whole genome shotgun (WGS) entry which is preliminary data.</text>
</comment>
<dbReference type="Pfam" id="PF13392">
    <property type="entry name" value="HNH_3"/>
    <property type="match status" value="1"/>
</dbReference>
<keyword evidence="4" id="KW-1185">Reference proteome</keyword>
<dbReference type="Proteomes" id="UP000245474">
    <property type="component" value="Unassembled WGS sequence"/>
</dbReference>
<keyword evidence="3" id="KW-0378">Hydrolase</keyword>